<dbReference type="Gene3D" id="3.30.450.40">
    <property type="match status" value="1"/>
</dbReference>
<evidence type="ECO:0000259" key="4">
    <source>
        <dbReference type="PROSITE" id="PS50883"/>
    </source>
</evidence>
<dbReference type="InterPro" id="IPR052155">
    <property type="entry name" value="Biofilm_reg_signaling"/>
</dbReference>
<keyword evidence="7" id="KW-1185">Reference proteome</keyword>
<evidence type="ECO:0000259" key="3">
    <source>
        <dbReference type="PROSITE" id="PS50113"/>
    </source>
</evidence>
<dbReference type="CDD" id="cd01949">
    <property type="entry name" value="GGDEF"/>
    <property type="match status" value="1"/>
</dbReference>
<feature type="domain" description="PAS" evidence="2">
    <location>
        <begin position="182"/>
        <end position="234"/>
    </location>
</feature>
<dbReference type="Pfam" id="PF08448">
    <property type="entry name" value="PAS_4"/>
    <property type="match status" value="2"/>
</dbReference>
<dbReference type="EMBL" id="JBHLXJ010000009">
    <property type="protein sequence ID" value="MFC0349881.1"/>
    <property type="molecule type" value="Genomic_DNA"/>
</dbReference>
<dbReference type="NCBIfam" id="TIGR00254">
    <property type="entry name" value="GGDEF"/>
    <property type="match status" value="1"/>
</dbReference>
<dbReference type="NCBIfam" id="TIGR00229">
    <property type="entry name" value="sensory_box"/>
    <property type="match status" value="2"/>
</dbReference>
<evidence type="ECO:0000256" key="1">
    <source>
        <dbReference type="SAM" id="Phobius"/>
    </source>
</evidence>
<dbReference type="Pfam" id="PF00563">
    <property type="entry name" value="EAL"/>
    <property type="match status" value="1"/>
</dbReference>
<evidence type="ECO:0000313" key="7">
    <source>
        <dbReference type="Proteomes" id="UP001589844"/>
    </source>
</evidence>
<feature type="domain" description="GGDEF" evidence="5">
    <location>
        <begin position="679"/>
        <end position="811"/>
    </location>
</feature>
<evidence type="ECO:0000259" key="2">
    <source>
        <dbReference type="PROSITE" id="PS50112"/>
    </source>
</evidence>
<dbReference type="SMART" id="SM00052">
    <property type="entry name" value="EAL"/>
    <property type="match status" value="1"/>
</dbReference>
<dbReference type="InterPro" id="IPR001633">
    <property type="entry name" value="EAL_dom"/>
</dbReference>
<gene>
    <name evidence="6" type="ORF">ACFFJH_08685</name>
</gene>
<dbReference type="SUPFAM" id="SSF55781">
    <property type="entry name" value="GAF domain-like"/>
    <property type="match status" value="1"/>
</dbReference>
<dbReference type="InterPro" id="IPR043128">
    <property type="entry name" value="Rev_trsase/Diguanyl_cyclase"/>
</dbReference>
<feature type="transmembrane region" description="Helical" evidence="1">
    <location>
        <begin position="142"/>
        <end position="165"/>
    </location>
</feature>
<dbReference type="PROSITE" id="PS50883">
    <property type="entry name" value="EAL"/>
    <property type="match status" value="1"/>
</dbReference>
<organism evidence="6 7">
    <name type="scientific">Undibacterium danionis</name>
    <dbReference type="NCBI Taxonomy" id="1812100"/>
    <lineage>
        <taxon>Bacteria</taxon>
        <taxon>Pseudomonadati</taxon>
        <taxon>Pseudomonadota</taxon>
        <taxon>Betaproteobacteria</taxon>
        <taxon>Burkholderiales</taxon>
        <taxon>Oxalobacteraceae</taxon>
        <taxon>Undibacterium</taxon>
    </lineage>
</organism>
<dbReference type="PROSITE" id="PS50113">
    <property type="entry name" value="PAC"/>
    <property type="match status" value="1"/>
</dbReference>
<feature type="domain" description="PAS" evidence="2">
    <location>
        <begin position="331"/>
        <end position="401"/>
    </location>
</feature>
<protein>
    <submittedName>
        <fullName evidence="6">EAL domain-containing protein</fullName>
    </submittedName>
</protein>
<dbReference type="Gene3D" id="3.30.450.20">
    <property type="entry name" value="PAS domain"/>
    <property type="match status" value="2"/>
</dbReference>
<dbReference type="CDD" id="cd00130">
    <property type="entry name" value="PAS"/>
    <property type="match status" value="1"/>
</dbReference>
<dbReference type="InterPro" id="IPR000014">
    <property type="entry name" value="PAS"/>
</dbReference>
<comment type="caution">
    <text evidence="6">The sequence shown here is derived from an EMBL/GenBank/DDBJ whole genome shotgun (WGS) entry which is preliminary data.</text>
</comment>
<dbReference type="PROSITE" id="PS50887">
    <property type="entry name" value="GGDEF"/>
    <property type="match status" value="1"/>
</dbReference>
<dbReference type="SUPFAM" id="SSF141868">
    <property type="entry name" value="EAL domain-like"/>
    <property type="match status" value="1"/>
</dbReference>
<dbReference type="Pfam" id="PF13185">
    <property type="entry name" value="GAF_2"/>
    <property type="match status" value="1"/>
</dbReference>
<dbReference type="Pfam" id="PF00990">
    <property type="entry name" value="GGDEF"/>
    <property type="match status" value="1"/>
</dbReference>
<reference evidence="6 7" key="1">
    <citation type="submission" date="2024-09" db="EMBL/GenBank/DDBJ databases">
        <authorList>
            <person name="Sun Q."/>
            <person name="Mori K."/>
        </authorList>
    </citation>
    <scope>NUCLEOTIDE SEQUENCE [LARGE SCALE GENOMIC DNA]</scope>
    <source>
        <strain evidence="6 7">CCM 8677</strain>
    </source>
</reference>
<proteinExistence type="predicted"/>
<accession>A0ABV6IDH2</accession>
<keyword evidence="1" id="KW-0812">Transmembrane</keyword>
<dbReference type="SUPFAM" id="SSF55073">
    <property type="entry name" value="Nucleotide cyclase"/>
    <property type="match status" value="1"/>
</dbReference>
<dbReference type="SMART" id="SM00267">
    <property type="entry name" value="GGDEF"/>
    <property type="match status" value="1"/>
</dbReference>
<dbReference type="InterPro" id="IPR029787">
    <property type="entry name" value="Nucleotide_cyclase"/>
</dbReference>
<evidence type="ECO:0000313" key="6">
    <source>
        <dbReference type="EMBL" id="MFC0349881.1"/>
    </source>
</evidence>
<dbReference type="CDD" id="cd01948">
    <property type="entry name" value="EAL"/>
    <property type="match status" value="1"/>
</dbReference>
<dbReference type="InterPro" id="IPR000700">
    <property type="entry name" value="PAS-assoc_C"/>
</dbReference>
<dbReference type="InterPro" id="IPR007891">
    <property type="entry name" value="CHASE3"/>
</dbReference>
<evidence type="ECO:0000259" key="5">
    <source>
        <dbReference type="PROSITE" id="PS50887"/>
    </source>
</evidence>
<dbReference type="InterPro" id="IPR013656">
    <property type="entry name" value="PAS_4"/>
</dbReference>
<feature type="domain" description="EAL" evidence="4">
    <location>
        <begin position="819"/>
        <end position="1072"/>
    </location>
</feature>
<dbReference type="PANTHER" id="PTHR44757">
    <property type="entry name" value="DIGUANYLATE CYCLASE DGCP"/>
    <property type="match status" value="1"/>
</dbReference>
<dbReference type="SUPFAM" id="SSF55785">
    <property type="entry name" value="PYP-like sensor domain (PAS domain)"/>
    <property type="match status" value="2"/>
</dbReference>
<dbReference type="PROSITE" id="PS50112">
    <property type="entry name" value="PAS"/>
    <property type="match status" value="2"/>
</dbReference>
<dbReference type="Proteomes" id="UP001589844">
    <property type="component" value="Unassembled WGS sequence"/>
</dbReference>
<dbReference type="Gene3D" id="3.20.20.450">
    <property type="entry name" value="EAL domain"/>
    <property type="match status" value="1"/>
</dbReference>
<name>A0ABV6IDH2_9BURK</name>
<keyword evidence="1" id="KW-1133">Transmembrane helix</keyword>
<dbReference type="InterPro" id="IPR000160">
    <property type="entry name" value="GGDEF_dom"/>
</dbReference>
<sequence length="1080" mass="120901">MVAHTYQVLNNLTRANGDAYQIELSAQNYRLTGDAARLAERNDAITNREATLAEIKRLTADHPQQQERWQQLRLIINQRLAIAQKAEEIRKTQGSEAANAYIANAPLKATRERMFLLLGEMQTEELRLLQDRNQQQQRSRQFLVSASLSVALVFILLLLASFILIRRQLNEAVRQKKALRASEESLSITLNSIGDAVLATDVQGWVTRMNPVAEQLTGWTLQEAIGRPINDIFHIVNEHTGLPAIIPVADVLATGKVHELANHTVLIARSGRRCPIADSAAPIKDSSGTTIGVVLVFRDETNARETQRMIKEQNEILEQGVQERTVQLQKSEEHLRSLINNLPALIALVDTEQRYVYANQQYHERFAKDKSDITGCLVKDVLDESRYQAAAPLIDQVLRGNAQSYDWQPSPDTWQVIRYLPHFNPDQKVIGYYVLGTEITERKNAEEKISFLNTQLSQHVHQLENVSRALKTLSAGNRTMLRAKDEQGLLNNMCAAIVEAGNYAMASVWYKEYDDFHSVKVMAQDGHPGGMTALQELHGSWADNEFGRGAVATAIRTGKTAVVKNILTDPAYIPWRAALPGYACGVACPLIVNGEIIGGIVIYAAEPDAFGVDEVTLLSEAAEDLAFGISTIRTRAEQRQSQEEMIKLTRFDTLTGLPNETQFTELVSVSIDTCKRNDSSFGLLQINVERLNEINVALGFNQGDQILRELAVRISKTIPDAAMLARLRGDEFAILLPDSDMNAAIRTIHRIDAQLATPFPIADITLDVAVKCGIAFYPAHGTTTHDLLRHMDIAVHHAKRKGVNYAVFDHAKNKDQSARLAMAGQLRRAIENDELVLYLQPKIRMSDGHVCGAEGLVRWQHPERGMIPPIEFISLAEHTGLIKPLTEWVIEAALKLNQEWQQSNCSLPIAINLSTRNLREENLLENVRYLQSIWDVAPGLLEMEITESMVMDDPAFSLRILSSLREQGIPLYIDDFGTGYSSLSYLQKLPVDYIKIDQSFIAAMADNHDSALIVRSTIDLAHDLGRQVVAEGVETQADWDQLYAFGCDYVQGYFIAKPMPPALFQQWRKEFRAPKTNTHL</sequence>
<dbReference type="InterPro" id="IPR029016">
    <property type="entry name" value="GAF-like_dom_sf"/>
</dbReference>
<dbReference type="PANTHER" id="PTHR44757:SF2">
    <property type="entry name" value="BIOFILM ARCHITECTURE MAINTENANCE PROTEIN MBAA"/>
    <property type="match status" value="1"/>
</dbReference>
<feature type="domain" description="PAC" evidence="3">
    <location>
        <begin position="260"/>
        <end position="312"/>
    </location>
</feature>
<dbReference type="Pfam" id="PF05227">
    <property type="entry name" value="CHASE3"/>
    <property type="match status" value="1"/>
</dbReference>
<dbReference type="InterPro" id="IPR035965">
    <property type="entry name" value="PAS-like_dom_sf"/>
</dbReference>
<dbReference type="RefSeq" id="WP_390211714.1">
    <property type="nucleotide sequence ID" value="NZ_JBHLXJ010000009.1"/>
</dbReference>
<dbReference type="InterPro" id="IPR003018">
    <property type="entry name" value="GAF"/>
</dbReference>
<dbReference type="InterPro" id="IPR035919">
    <property type="entry name" value="EAL_sf"/>
</dbReference>
<keyword evidence="1" id="KW-0472">Membrane</keyword>
<dbReference type="CDD" id="cd19410">
    <property type="entry name" value="HK9-like_sensor"/>
    <property type="match status" value="1"/>
</dbReference>
<dbReference type="SMART" id="SM00091">
    <property type="entry name" value="PAS"/>
    <property type="match status" value="2"/>
</dbReference>
<dbReference type="Gene3D" id="3.30.70.270">
    <property type="match status" value="1"/>
</dbReference>